<accession>A0A512PFE6</accession>
<keyword evidence="4" id="KW-1185">Reference proteome</keyword>
<comment type="caution">
    <text evidence="3">The sequence shown here is derived from an EMBL/GenBank/DDBJ whole genome shotgun (WGS) entry which is preliminary data.</text>
</comment>
<feature type="region of interest" description="Disordered" evidence="1">
    <location>
        <begin position="1"/>
        <end position="31"/>
    </location>
</feature>
<name>A0A512PFE6_9CELL</name>
<organism evidence="3 4">
    <name type="scientific">Cellulomonas soli</name>
    <dbReference type="NCBI Taxonomy" id="931535"/>
    <lineage>
        <taxon>Bacteria</taxon>
        <taxon>Bacillati</taxon>
        <taxon>Actinomycetota</taxon>
        <taxon>Actinomycetes</taxon>
        <taxon>Micrococcales</taxon>
        <taxon>Cellulomonadaceae</taxon>
        <taxon>Cellulomonas</taxon>
    </lineage>
</organism>
<feature type="domain" description="DUF6318" evidence="2">
    <location>
        <begin position="101"/>
        <end position="191"/>
    </location>
</feature>
<evidence type="ECO:0000259" key="2">
    <source>
        <dbReference type="Pfam" id="PF19843"/>
    </source>
</evidence>
<dbReference type="Pfam" id="PF19843">
    <property type="entry name" value="DUF6318"/>
    <property type="match status" value="1"/>
</dbReference>
<feature type="compositionally biased region" description="Basic and acidic residues" evidence="1">
    <location>
        <begin position="1"/>
        <end position="29"/>
    </location>
</feature>
<feature type="region of interest" description="Disordered" evidence="1">
    <location>
        <begin position="70"/>
        <end position="96"/>
    </location>
</feature>
<reference evidence="3 4" key="1">
    <citation type="submission" date="2019-07" db="EMBL/GenBank/DDBJ databases">
        <title>Whole genome shotgun sequence of Cellulomonas soli NBRC 109434.</title>
        <authorList>
            <person name="Hosoyama A."/>
            <person name="Uohara A."/>
            <person name="Ohji S."/>
            <person name="Ichikawa N."/>
        </authorList>
    </citation>
    <scope>NUCLEOTIDE SEQUENCE [LARGE SCALE GENOMIC DNA]</scope>
    <source>
        <strain evidence="3 4">NBRC 109434</strain>
    </source>
</reference>
<feature type="compositionally biased region" description="Low complexity" evidence="1">
    <location>
        <begin position="80"/>
        <end position="96"/>
    </location>
</feature>
<protein>
    <recommendedName>
        <fullName evidence="2">DUF6318 domain-containing protein</fullName>
    </recommendedName>
</protein>
<dbReference type="EMBL" id="BKAL01000008">
    <property type="protein sequence ID" value="GEP69906.1"/>
    <property type="molecule type" value="Genomic_DNA"/>
</dbReference>
<dbReference type="InterPro" id="IPR046281">
    <property type="entry name" value="DUF6318"/>
</dbReference>
<evidence type="ECO:0000313" key="3">
    <source>
        <dbReference type="EMBL" id="GEP69906.1"/>
    </source>
</evidence>
<evidence type="ECO:0000256" key="1">
    <source>
        <dbReference type="SAM" id="MobiDB-lite"/>
    </source>
</evidence>
<proteinExistence type="predicted"/>
<dbReference type="AlphaFoldDB" id="A0A512PFE6"/>
<dbReference type="Proteomes" id="UP000321798">
    <property type="component" value="Unassembled WGS sequence"/>
</dbReference>
<evidence type="ECO:0000313" key="4">
    <source>
        <dbReference type="Proteomes" id="UP000321798"/>
    </source>
</evidence>
<gene>
    <name evidence="3" type="ORF">CSO01_26210</name>
</gene>
<sequence length="232" mass="24411">MHDNASRSPDRGPHTEDPPDPPSTDRSDPCRLVGGFGRFAGMTAPTRSRLPALLTVAAVTAGLLGGCTGGSSAPDPTTEVTSTAGSSPSASPTPTVVAEAPRWTDAMDQVSLDGALAVGQYFLELFPYVHSTGDTTTWRTLSHPDCLFCADVADDAEHPPEGGFDDASVEIEPLDGVELQPGSSYSLTYTMRFVSESDPTGEVDAVTMIVIREDDRWLVRGVDVVPADDTDA</sequence>